<name>F8ID58_ALIAT</name>
<reference evidence="1 2" key="1">
    <citation type="journal article" date="2011" name="J. Bacteriol.">
        <title>Complete Genome Sequence of Alicyclobacillus acidocaldarius Strain Tc-4-1.</title>
        <authorList>
            <person name="Chen Y."/>
            <person name="He Y."/>
            <person name="Zhang B."/>
            <person name="Yang J."/>
            <person name="Li W."/>
            <person name="Dong Z."/>
            <person name="Hu S."/>
        </authorList>
    </citation>
    <scope>NUCLEOTIDE SEQUENCE [LARGE SCALE GENOMIC DNA]</scope>
    <source>
        <strain evidence="1 2">Tc-4-1</strain>
    </source>
</reference>
<dbReference type="STRING" id="1048834.TC41_0564"/>
<dbReference type="InterPro" id="IPR009403">
    <property type="entry name" value="UPF0637"/>
</dbReference>
<dbReference type="InterPro" id="IPR053707">
    <property type="entry name" value="UPF0637_domain_sf"/>
</dbReference>
<dbReference type="PATRIC" id="fig|1048834.4.peg.529"/>
<dbReference type="KEGG" id="aad:TC41_0564"/>
<dbReference type="Pfam" id="PF06335">
    <property type="entry name" value="DUF1054"/>
    <property type="match status" value="1"/>
</dbReference>
<protein>
    <submittedName>
        <fullName evidence="1">Uncharacterized protein</fullName>
    </submittedName>
</protein>
<sequence>MGKVRAVFAGWTAEDFDAMTEPGLGPRMERIRARIQPKFIQLAEHFEPWLAEKLGVPMHTHVAKHARRTVNPPESTWVAFSSDPRGYKKHPHFQIGLFATHVFAVFGYIDEGVDKAAVGARVAAESEDMFAMLPGDFAVIEDHTSPDFKLVRHLGVDGLRRVGERLAAVKKAEMLVGRTMLRDEAVRMTGEDFVRWVEETFTPACALYKTARSIAQD</sequence>
<evidence type="ECO:0000313" key="2">
    <source>
        <dbReference type="Proteomes" id="UP000000292"/>
    </source>
</evidence>
<dbReference type="RefSeq" id="WP_014463429.1">
    <property type="nucleotide sequence ID" value="NC_017167.1"/>
</dbReference>
<proteinExistence type="predicted"/>
<gene>
    <name evidence="1" type="ordered locus">TC41_0564</name>
</gene>
<organism evidence="1 2">
    <name type="scientific">Alicyclobacillus acidocaldarius (strain Tc-4-1)</name>
    <name type="common">Bacillus acidocaldarius</name>
    <dbReference type="NCBI Taxonomy" id="1048834"/>
    <lineage>
        <taxon>Bacteria</taxon>
        <taxon>Bacillati</taxon>
        <taxon>Bacillota</taxon>
        <taxon>Bacilli</taxon>
        <taxon>Bacillales</taxon>
        <taxon>Alicyclobacillaceae</taxon>
        <taxon>Alicyclobacillus</taxon>
    </lineage>
</organism>
<dbReference type="PIRSF" id="PIRSF021332">
    <property type="entry name" value="DUF1054"/>
    <property type="match status" value="1"/>
</dbReference>
<dbReference type="SUPFAM" id="SSF142913">
    <property type="entry name" value="YktB/PF0168-like"/>
    <property type="match status" value="1"/>
</dbReference>
<dbReference type="AlphaFoldDB" id="F8ID58"/>
<dbReference type="Gene3D" id="3.30.930.20">
    <property type="entry name" value="Protein of unknown function DUF1054"/>
    <property type="match status" value="1"/>
</dbReference>
<dbReference type="Proteomes" id="UP000000292">
    <property type="component" value="Chromosome"/>
</dbReference>
<dbReference type="eggNOG" id="COG4493">
    <property type="taxonomic scope" value="Bacteria"/>
</dbReference>
<dbReference type="EMBL" id="CP002902">
    <property type="protein sequence ID" value="AEJ42524.1"/>
    <property type="molecule type" value="Genomic_DNA"/>
</dbReference>
<evidence type="ECO:0000313" key="1">
    <source>
        <dbReference type="EMBL" id="AEJ42524.1"/>
    </source>
</evidence>
<reference evidence="2" key="2">
    <citation type="submission" date="2011-06" db="EMBL/GenBank/DDBJ databases">
        <title>The complete genome sequence of Alicyclobacillus acidocaldarius sp. Tc-4-1.</title>
        <authorList>
            <person name="Chen Y."/>
            <person name="He Y."/>
            <person name="Dong Z."/>
            <person name="Hu S."/>
        </authorList>
    </citation>
    <scope>NUCLEOTIDE SEQUENCE [LARGE SCALE GENOMIC DNA]</scope>
    <source>
        <strain evidence="2">Tc-4-1</strain>
    </source>
</reference>
<dbReference type="HOGENOM" id="CLU_096059_0_0_9"/>
<accession>F8ID58</accession>